<evidence type="ECO:0008006" key="5">
    <source>
        <dbReference type="Google" id="ProtNLM"/>
    </source>
</evidence>
<dbReference type="AlphaFoldDB" id="A0A2A9NPC9"/>
<dbReference type="Proteomes" id="UP000242287">
    <property type="component" value="Unassembled WGS sequence"/>
</dbReference>
<evidence type="ECO:0000256" key="1">
    <source>
        <dbReference type="SAM" id="MobiDB-lite"/>
    </source>
</evidence>
<keyword evidence="2" id="KW-1133">Transmembrane helix</keyword>
<dbReference type="EMBL" id="KZ302024">
    <property type="protein sequence ID" value="PFH49606.1"/>
    <property type="molecule type" value="Genomic_DNA"/>
</dbReference>
<feature type="region of interest" description="Disordered" evidence="1">
    <location>
        <begin position="281"/>
        <end position="302"/>
    </location>
</feature>
<sequence>MSTPQEASVIVLTVQALLYGVYFSTSLHCVRWLAFSDEGWTRRKDIKCGLLGVTLAILLFSTLDLVLSAMITLGMLNNGVSMNYSFVIMYIAERLTLAITDCVLLYRCWVIYGRKWTVIILPAILWLGTIVCIIIGTYWGIMSIIQKDPGLTRGISNSTLAFLACTIVINIYLTSAITLRIWQVSSRSPSSKYQLQFASQVIVESGLLYTITSLMFLIATIVGTKPTYSIVSFPRLLMLPINFASAGIAFNLLLIRAARYRVFQRRRVEGISLITMRSGRTTTQSSNSTSKALVNSDPPSTT</sequence>
<reference evidence="3 4" key="1">
    <citation type="submission" date="2014-02" db="EMBL/GenBank/DDBJ databases">
        <title>Transposable element dynamics among asymbiotic and ectomycorrhizal Amanita fungi.</title>
        <authorList>
            <consortium name="DOE Joint Genome Institute"/>
            <person name="Hess J."/>
            <person name="Skrede I."/>
            <person name="Wolfe B."/>
            <person name="LaButti K."/>
            <person name="Ohm R.A."/>
            <person name="Grigoriev I.V."/>
            <person name="Pringle A."/>
        </authorList>
    </citation>
    <scope>NUCLEOTIDE SEQUENCE [LARGE SCALE GENOMIC DNA]</scope>
    <source>
        <strain evidence="3 4">SKay4041</strain>
    </source>
</reference>
<feature type="transmembrane region" description="Helical" evidence="2">
    <location>
        <begin position="118"/>
        <end position="141"/>
    </location>
</feature>
<keyword evidence="2" id="KW-0472">Membrane</keyword>
<dbReference type="OrthoDB" id="3357408at2759"/>
<evidence type="ECO:0000313" key="4">
    <source>
        <dbReference type="Proteomes" id="UP000242287"/>
    </source>
</evidence>
<feature type="transmembrane region" description="Helical" evidence="2">
    <location>
        <begin position="46"/>
        <end position="72"/>
    </location>
</feature>
<keyword evidence="4" id="KW-1185">Reference proteome</keyword>
<keyword evidence="2" id="KW-0812">Transmembrane</keyword>
<feature type="transmembrane region" description="Helical" evidence="2">
    <location>
        <begin position="236"/>
        <end position="257"/>
    </location>
</feature>
<proteinExistence type="predicted"/>
<evidence type="ECO:0000313" key="3">
    <source>
        <dbReference type="EMBL" id="PFH49606.1"/>
    </source>
</evidence>
<accession>A0A2A9NPC9</accession>
<feature type="transmembrane region" description="Helical" evidence="2">
    <location>
        <begin position="12"/>
        <end position="34"/>
    </location>
</feature>
<protein>
    <recommendedName>
        <fullName evidence="5">G-protein coupled receptors family 1 profile domain-containing protein</fullName>
    </recommendedName>
</protein>
<gene>
    <name evidence="3" type="ORF">AMATHDRAFT_62843</name>
</gene>
<evidence type="ECO:0000256" key="2">
    <source>
        <dbReference type="SAM" id="Phobius"/>
    </source>
</evidence>
<feature type="transmembrane region" description="Helical" evidence="2">
    <location>
        <begin position="84"/>
        <end position="106"/>
    </location>
</feature>
<organism evidence="3 4">
    <name type="scientific">Amanita thiersii Skay4041</name>
    <dbReference type="NCBI Taxonomy" id="703135"/>
    <lineage>
        <taxon>Eukaryota</taxon>
        <taxon>Fungi</taxon>
        <taxon>Dikarya</taxon>
        <taxon>Basidiomycota</taxon>
        <taxon>Agaricomycotina</taxon>
        <taxon>Agaricomycetes</taxon>
        <taxon>Agaricomycetidae</taxon>
        <taxon>Agaricales</taxon>
        <taxon>Pluteineae</taxon>
        <taxon>Amanitaceae</taxon>
        <taxon>Amanita</taxon>
    </lineage>
</organism>
<name>A0A2A9NPC9_9AGAR</name>
<feature type="transmembrane region" description="Helical" evidence="2">
    <location>
        <begin position="161"/>
        <end position="182"/>
    </location>
</feature>
<feature type="transmembrane region" description="Helical" evidence="2">
    <location>
        <begin position="202"/>
        <end position="224"/>
    </location>
</feature>